<dbReference type="AlphaFoldDB" id="A0A8X6MC85"/>
<evidence type="ECO:0000256" key="3">
    <source>
        <dbReference type="ARBA" id="ARBA00023015"/>
    </source>
</evidence>
<dbReference type="GO" id="GO:0030154">
    <property type="term" value="P:cell differentiation"/>
    <property type="evidence" value="ECO:0007669"/>
    <property type="project" value="UniProtKB-KW"/>
</dbReference>
<keyword evidence="6" id="KW-0539">Nucleus</keyword>
<reference evidence="9" key="1">
    <citation type="submission" date="2020-08" db="EMBL/GenBank/DDBJ databases">
        <title>Multicomponent nature underlies the extraordinary mechanical properties of spider dragline silk.</title>
        <authorList>
            <person name="Kono N."/>
            <person name="Nakamura H."/>
            <person name="Mori M."/>
            <person name="Yoshida Y."/>
            <person name="Ohtoshi R."/>
            <person name="Malay A.D."/>
            <person name="Moran D.A.P."/>
            <person name="Tomita M."/>
            <person name="Numata K."/>
            <person name="Arakawa K."/>
        </authorList>
    </citation>
    <scope>NUCLEOTIDE SEQUENCE</scope>
</reference>
<keyword evidence="1" id="KW-0217">Developmental protein</keyword>
<dbReference type="OrthoDB" id="8583783at2759"/>
<organism evidence="9 10">
    <name type="scientific">Trichonephila inaurata madagascariensis</name>
    <dbReference type="NCBI Taxonomy" id="2747483"/>
    <lineage>
        <taxon>Eukaryota</taxon>
        <taxon>Metazoa</taxon>
        <taxon>Ecdysozoa</taxon>
        <taxon>Arthropoda</taxon>
        <taxon>Chelicerata</taxon>
        <taxon>Arachnida</taxon>
        <taxon>Araneae</taxon>
        <taxon>Araneomorphae</taxon>
        <taxon>Entelegynae</taxon>
        <taxon>Araneoidea</taxon>
        <taxon>Nephilidae</taxon>
        <taxon>Trichonephila</taxon>
        <taxon>Trichonephila inaurata</taxon>
    </lineage>
</organism>
<dbReference type="InterPro" id="IPR011598">
    <property type="entry name" value="bHLH_dom"/>
</dbReference>
<comment type="caution">
    <text evidence="9">The sequence shown here is derived from an EMBL/GenBank/DDBJ whole genome shotgun (WGS) entry which is preliminary data.</text>
</comment>
<evidence type="ECO:0000256" key="2">
    <source>
        <dbReference type="ARBA" id="ARBA00022782"/>
    </source>
</evidence>
<dbReference type="SMART" id="SM00353">
    <property type="entry name" value="HLH"/>
    <property type="match status" value="1"/>
</dbReference>
<evidence type="ECO:0000256" key="5">
    <source>
        <dbReference type="ARBA" id="ARBA00023163"/>
    </source>
</evidence>
<keyword evidence="2" id="KW-0221">Differentiation</keyword>
<evidence type="ECO:0000313" key="10">
    <source>
        <dbReference type="Proteomes" id="UP000886998"/>
    </source>
</evidence>
<evidence type="ECO:0000259" key="8">
    <source>
        <dbReference type="PROSITE" id="PS50888"/>
    </source>
</evidence>
<evidence type="ECO:0000256" key="1">
    <source>
        <dbReference type="ARBA" id="ARBA00022473"/>
    </source>
</evidence>
<evidence type="ECO:0000256" key="7">
    <source>
        <dbReference type="SAM" id="MobiDB-lite"/>
    </source>
</evidence>
<dbReference type="SUPFAM" id="SSF47459">
    <property type="entry name" value="HLH, helix-loop-helix DNA-binding domain"/>
    <property type="match status" value="1"/>
</dbReference>
<dbReference type="InterPro" id="IPR036638">
    <property type="entry name" value="HLH_DNA-bd_sf"/>
</dbReference>
<keyword evidence="3" id="KW-0805">Transcription regulation</keyword>
<dbReference type="InterPro" id="IPR050283">
    <property type="entry name" value="E-box_TF_Regulators"/>
</dbReference>
<proteinExistence type="predicted"/>
<dbReference type="GO" id="GO:0046983">
    <property type="term" value="F:protein dimerization activity"/>
    <property type="evidence" value="ECO:0007669"/>
    <property type="project" value="InterPro"/>
</dbReference>
<protein>
    <recommendedName>
        <fullName evidence="8">BHLH domain-containing protein</fullName>
    </recommendedName>
</protein>
<sequence>MGQISHYNCDRTLANERVSVPPNFSYNQYLSQANQAAFKHHDRYQMGSDATNYPSVISQNGACQNPWQSTVSYRNITAKNSLKTVHQYDCNNQYKMRTNMKLVSRPNHCERKRKSRVSTFDHGSSENLPREEANKRERQRTKNLNDGFNMVRRIIPTVPSDKMSKIQTLKLCQQYIHFLEYCLKNAGNVSFQGSLAQQFAYWRFKQQQP</sequence>
<dbReference type="PANTHER" id="PTHR23349">
    <property type="entry name" value="BASIC HELIX-LOOP-HELIX TRANSCRIPTION FACTOR, TWIST"/>
    <property type="match status" value="1"/>
</dbReference>
<evidence type="ECO:0000256" key="4">
    <source>
        <dbReference type="ARBA" id="ARBA00023125"/>
    </source>
</evidence>
<feature type="region of interest" description="Disordered" evidence="7">
    <location>
        <begin position="107"/>
        <end position="139"/>
    </location>
</feature>
<dbReference type="Gene3D" id="4.10.280.10">
    <property type="entry name" value="Helix-loop-helix DNA-binding domain"/>
    <property type="match status" value="1"/>
</dbReference>
<name>A0A8X6MC85_9ARAC</name>
<dbReference type="EMBL" id="BMAV01025881">
    <property type="protein sequence ID" value="GFS45577.1"/>
    <property type="molecule type" value="Genomic_DNA"/>
</dbReference>
<keyword evidence="5" id="KW-0804">Transcription</keyword>
<dbReference type="PROSITE" id="PS50888">
    <property type="entry name" value="BHLH"/>
    <property type="match status" value="1"/>
</dbReference>
<accession>A0A8X6MC85</accession>
<feature type="compositionally biased region" description="Polar residues" evidence="7">
    <location>
        <begin position="117"/>
        <end position="127"/>
    </location>
</feature>
<gene>
    <name evidence="9" type="ORF">TNIN_246301</name>
</gene>
<dbReference type="GO" id="GO:0000977">
    <property type="term" value="F:RNA polymerase II transcription regulatory region sequence-specific DNA binding"/>
    <property type="evidence" value="ECO:0007669"/>
    <property type="project" value="TreeGrafter"/>
</dbReference>
<dbReference type="GO" id="GO:0000981">
    <property type="term" value="F:DNA-binding transcription factor activity, RNA polymerase II-specific"/>
    <property type="evidence" value="ECO:0007669"/>
    <property type="project" value="TreeGrafter"/>
</dbReference>
<dbReference type="Proteomes" id="UP000886998">
    <property type="component" value="Unassembled WGS sequence"/>
</dbReference>
<keyword evidence="10" id="KW-1185">Reference proteome</keyword>
<evidence type="ECO:0000313" key="9">
    <source>
        <dbReference type="EMBL" id="GFS45577.1"/>
    </source>
</evidence>
<feature type="domain" description="BHLH" evidence="8">
    <location>
        <begin position="128"/>
        <end position="179"/>
    </location>
</feature>
<dbReference type="PANTHER" id="PTHR23349:SF50">
    <property type="entry name" value="PROTEIN TWIST"/>
    <property type="match status" value="1"/>
</dbReference>
<keyword evidence="4" id="KW-0238">DNA-binding</keyword>
<evidence type="ECO:0000256" key="6">
    <source>
        <dbReference type="ARBA" id="ARBA00023242"/>
    </source>
</evidence>
<dbReference type="Pfam" id="PF00010">
    <property type="entry name" value="HLH"/>
    <property type="match status" value="1"/>
</dbReference>